<dbReference type="Proteomes" id="UP001064048">
    <property type="component" value="Chromosome Z"/>
</dbReference>
<protein>
    <submittedName>
        <fullName evidence="1">Uncharacterized protein</fullName>
    </submittedName>
</protein>
<organism evidence="1 2">
    <name type="scientific">Choristoneura fumiferana</name>
    <name type="common">Spruce budworm moth</name>
    <name type="synonym">Archips fumiferana</name>
    <dbReference type="NCBI Taxonomy" id="7141"/>
    <lineage>
        <taxon>Eukaryota</taxon>
        <taxon>Metazoa</taxon>
        <taxon>Ecdysozoa</taxon>
        <taxon>Arthropoda</taxon>
        <taxon>Hexapoda</taxon>
        <taxon>Insecta</taxon>
        <taxon>Pterygota</taxon>
        <taxon>Neoptera</taxon>
        <taxon>Endopterygota</taxon>
        <taxon>Lepidoptera</taxon>
        <taxon>Glossata</taxon>
        <taxon>Ditrysia</taxon>
        <taxon>Tortricoidea</taxon>
        <taxon>Tortricidae</taxon>
        <taxon>Tortricinae</taxon>
        <taxon>Choristoneura</taxon>
    </lineage>
</organism>
<keyword evidence="2" id="KW-1185">Reference proteome</keyword>
<accession>A0ACC0K1V1</accession>
<dbReference type="EMBL" id="CM046131">
    <property type="protein sequence ID" value="KAI8430350.1"/>
    <property type="molecule type" value="Genomic_DNA"/>
</dbReference>
<proteinExistence type="predicted"/>
<evidence type="ECO:0000313" key="2">
    <source>
        <dbReference type="Proteomes" id="UP001064048"/>
    </source>
</evidence>
<reference evidence="1 2" key="1">
    <citation type="journal article" date="2022" name="Genome Biol. Evol.">
        <title>The Spruce Budworm Genome: Reconstructing the Evolutionary History of Antifreeze Proteins.</title>
        <authorList>
            <person name="Beliveau C."/>
            <person name="Gagne P."/>
            <person name="Picq S."/>
            <person name="Vernygora O."/>
            <person name="Keeling C.I."/>
            <person name="Pinkney K."/>
            <person name="Doucet D."/>
            <person name="Wen F."/>
            <person name="Johnston J.S."/>
            <person name="Maaroufi H."/>
            <person name="Boyle B."/>
            <person name="Laroche J."/>
            <person name="Dewar K."/>
            <person name="Juretic N."/>
            <person name="Blackburn G."/>
            <person name="Nisole A."/>
            <person name="Brunet B."/>
            <person name="Brandao M."/>
            <person name="Lumley L."/>
            <person name="Duan J."/>
            <person name="Quan G."/>
            <person name="Lucarotti C.J."/>
            <person name="Roe A.D."/>
            <person name="Sperling F.A.H."/>
            <person name="Levesque R.C."/>
            <person name="Cusson M."/>
        </authorList>
    </citation>
    <scope>NUCLEOTIDE SEQUENCE [LARGE SCALE GENOMIC DNA]</scope>
    <source>
        <strain evidence="1">Glfc:IPQL:Cfum</strain>
    </source>
</reference>
<comment type="caution">
    <text evidence="1">The sequence shown here is derived from an EMBL/GenBank/DDBJ whole genome shotgun (WGS) entry which is preliminary data.</text>
</comment>
<evidence type="ECO:0000313" key="1">
    <source>
        <dbReference type="EMBL" id="KAI8430350.1"/>
    </source>
</evidence>
<sequence>MLRKVVIGSGLVALVPTVSAATPVKNEPDTPVRPPPMRPSDLPIYDAPHAEYGENEEILRKEQLYPVVLGDTCPRGIVRYLREEENKEVRYGAVAMGGLTGFIFGLRGGFIKRVFYAGLGTTAMGMLCFPEETKEISKNNGALAKQYINIAYNFLYGVKPGDPQLEVKFPELSFPKRFFRVFGFDVVSDFVREAGDHASPS</sequence>
<name>A0ACC0K1V1_CHOFU</name>
<gene>
    <name evidence="1" type="ORF">MSG28_000647</name>
</gene>